<dbReference type="GO" id="GO:0043005">
    <property type="term" value="C:neuron projection"/>
    <property type="evidence" value="ECO:0007669"/>
    <property type="project" value="TreeGrafter"/>
</dbReference>
<dbReference type="InterPro" id="IPR046964">
    <property type="entry name" value="RTN1-4"/>
</dbReference>
<evidence type="ECO:0000259" key="8">
    <source>
        <dbReference type="PROSITE" id="PS50845"/>
    </source>
</evidence>
<feature type="transmembrane region" description="Helical" evidence="6">
    <location>
        <begin position="374"/>
        <end position="396"/>
    </location>
</feature>
<evidence type="ECO:0000313" key="10">
    <source>
        <dbReference type="Proteomes" id="UP000694388"/>
    </source>
</evidence>
<dbReference type="GO" id="GO:0014069">
    <property type="term" value="C:postsynaptic density"/>
    <property type="evidence" value="ECO:0007669"/>
    <property type="project" value="TreeGrafter"/>
</dbReference>
<feature type="transmembrane region" description="Helical" evidence="6">
    <location>
        <begin position="293"/>
        <end position="310"/>
    </location>
</feature>
<dbReference type="PANTHER" id="PTHR45799">
    <property type="entry name" value="RETICULON-LIKE PROTEIN"/>
    <property type="match status" value="1"/>
</dbReference>
<feature type="compositionally biased region" description="Basic and acidic residues" evidence="7">
    <location>
        <begin position="60"/>
        <end position="70"/>
    </location>
</feature>
<evidence type="ECO:0000256" key="5">
    <source>
        <dbReference type="ARBA" id="ARBA00023136"/>
    </source>
</evidence>
<dbReference type="Gene3D" id="1.20.5.2480">
    <property type="match status" value="1"/>
</dbReference>
<keyword evidence="10" id="KW-1185">Reference proteome</keyword>
<dbReference type="Ensembl" id="ENSEBUT00000024794.1">
    <property type="protein sequence ID" value="ENSEBUP00000024218.1"/>
    <property type="gene ID" value="ENSEBUG00000014923.1"/>
</dbReference>
<evidence type="ECO:0000256" key="4">
    <source>
        <dbReference type="ARBA" id="ARBA00022989"/>
    </source>
</evidence>
<name>A0A8C4R2B6_EPTBU</name>
<dbReference type="GO" id="GO:0071787">
    <property type="term" value="P:endoplasmic reticulum tubular network formation"/>
    <property type="evidence" value="ECO:0007669"/>
    <property type="project" value="TreeGrafter"/>
</dbReference>
<keyword evidence="4 6" id="KW-1133">Transmembrane helix</keyword>
<dbReference type="GO" id="GO:0030182">
    <property type="term" value="P:neuron differentiation"/>
    <property type="evidence" value="ECO:0007669"/>
    <property type="project" value="TreeGrafter"/>
</dbReference>
<organism evidence="9 10">
    <name type="scientific">Eptatretus burgeri</name>
    <name type="common">Inshore hagfish</name>
    <dbReference type="NCBI Taxonomy" id="7764"/>
    <lineage>
        <taxon>Eukaryota</taxon>
        <taxon>Metazoa</taxon>
        <taxon>Chordata</taxon>
        <taxon>Craniata</taxon>
        <taxon>Vertebrata</taxon>
        <taxon>Cyclostomata</taxon>
        <taxon>Myxini</taxon>
        <taxon>Myxiniformes</taxon>
        <taxon>Myxinidae</taxon>
        <taxon>Eptatretinae</taxon>
        <taxon>Eptatretus</taxon>
    </lineage>
</organism>
<reference evidence="9" key="2">
    <citation type="submission" date="2025-09" db="UniProtKB">
        <authorList>
            <consortium name="Ensembl"/>
        </authorList>
    </citation>
    <scope>IDENTIFICATION</scope>
</reference>
<evidence type="ECO:0000256" key="6">
    <source>
        <dbReference type="RuleBase" id="RU210713"/>
    </source>
</evidence>
<dbReference type="GeneTree" id="ENSGT00940000155077"/>
<evidence type="ECO:0000256" key="2">
    <source>
        <dbReference type="ARBA" id="ARBA00022692"/>
    </source>
</evidence>
<dbReference type="PROSITE" id="PS50845">
    <property type="entry name" value="RETICULON"/>
    <property type="match status" value="1"/>
</dbReference>
<evidence type="ECO:0000256" key="7">
    <source>
        <dbReference type="SAM" id="MobiDB-lite"/>
    </source>
</evidence>
<feature type="compositionally biased region" description="Polar residues" evidence="7">
    <location>
        <begin position="29"/>
        <end position="41"/>
    </location>
</feature>
<feature type="domain" description="Reticulon" evidence="8">
    <location>
        <begin position="258"/>
        <end position="397"/>
    </location>
</feature>
<dbReference type="GO" id="GO:0005789">
    <property type="term" value="C:endoplasmic reticulum membrane"/>
    <property type="evidence" value="ECO:0007669"/>
    <property type="project" value="UniProtKB-SubCell"/>
</dbReference>
<dbReference type="InterPro" id="IPR003388">
    <property type="entry name" value="Reticulon"/>
</dbReference>
<proteinExistence type="predicted"/>
<keyword evidence="3 6" id="KW-0256">Endoplasmic reticulum</keyword>
<comment type="subcellular location">
    <subcellularLocation>
        <location evidence="1 6">Endoplasmic reticulum membrane</location>
        <topology evidence="1 6">Multi-pass membrane protein</topology>
    </subcellularLocation>
</comment>
<accession>A0A8C4R2B6</accession>
<reference evidence="9" key="1">
    <citation type="submission" date="2025-08" db="UniProtKB">
        <authorList>
            <consortium name="Ensembl"/>
        </authorList>
    </citation>
    <scope>IDENTIFICATION</scope>
</reference>
<dbReference type="PANTHER" id="PTHR45799:SF4">
    <property type="entry name" value="RETICULON-3"/>
    <property type="match status" value="1"/>
</dbReference>
<evidence type="ECO:0000256" key="1">
    <source>
        <dbReference type="ARBA" id="ARBA00004477"/>
    </source>
</evidence>
<feature type="compositionally biased region" description="Basic and acidic residues" evidence="7">
    <location>
        <begin position="127"/>
        <end position="155"/>
    </location>
</feature>
<keyword evidence="5 6" id="KW-0472">Membrane</keyword>
<dbReference type="GO" id="GO:0007420">
    <property type="term" value="P:brain development"/>
    <property type="evidence" value="ECO:0007669"/>
    <property type="project" value="TreeGrafter"/>
</dbReference>
<evidence type="ECO:0000313" key="9">
    <source>
        <dbReference type="Ensembl" id="ENSEBUP00000024218.1"/>
    </source>
</evidence>
<protein>
    <recommendedName>
        <fullName evidence="6">Reticulon</fullName>
    </recommendedName>
</protein>
<keyword evidence="2 6" id="KW-0812">Transmembrane</keyword>
<dbReference type="AlphaFoldDB" id="A0A8C4R2B6"/>
<sequence>MEGDPDRLWEPQSDTHLPPTMEGHHIGSSPHQMTPQQIIGTSSSEEEDEELDIYTAAPVESHKAEAKYPDRPTVPNRHLPYVVDSDSDDEESDGSTMLGHIPNDLLEEMNKLAKGIQRSSEGSPWKAVDEKCELEERGSGKKELEKEIDLSKKQEEEEDEDEEVRERDERLLEMIQMAKDPPQRLPSPHVQSGNEKYEPEIQSADVSSAERVQPGLVERTFLQPTAPQMPDRVEVEGQEDFEDVSTGAGEERKIPKDVEDLLYWRDPRRSGAVFAGLLSLLLALTQYSVVSVFSYLALAILALTITYRIYKAILKSIQKSDTGHPFKAYLDKDISVTQEGAKRITDAALPYVNHTTCSLQRLILVQDLVDSLKLAVCAWLMTYVGAIFNGLTLIILGKHGGSPNRGCASCGFVYMFCNHYSSHYHLSTKQ</sequence>
<dbReference type="Pfam" id="PF02453">
    <property type="entry name" value="Reticulon"/>
    <property type="match status" value="1"/>
</dbReference>
<evidence type="ECO:0000256" key="3">
    <source>
        <dbReference type="ARBA" id="ARBA00022824"/>
    </source>
</evidence>
<feature type="region of interest" description="Disordered" evidence="7">
    <location>
        <begin position="1"/>
        <end position="169"/>
    </location>
</feature>
<dbReference type="Proteomes" id="UP000694388">
    <property type="component" value="Unplaced"/>
</dbReference>